<dbReference type="FunFam" id="1.10.1900.20:FF:000001">
    <property type="entry name" value="50S ribosomal protein L20"/>
    <property type="match status" value="1"/>
</dbReference>
<evidence type="ECO:0000256" key="1">
    <source>
        <dbReference type="ARBA" id="ARBA00007698"/>
    </source>
</evidence>
<dbReference type="InterPro" id="IPR049946">
    <property type="entry name" value="RIBOSOMAL_L20_CS"/>
</dbReference>
<comment type="similarity">
    <text evidence="1">Belongs to the bacterial ribosomal protein bL20 family.</text>
</comment>
<proteinExistence type="inferred from homology"/>
<dbReference type="PRINTS" id="PR00062">
    <property type="entry name" value="RIBOSOMALL20"/>
</dbReference>
<evidence type="ECO:0000256" key="5">
    <source>
        <dbReference type="ARBA" id="ARBA00023274"/>
    </source>
</evidence>
<keyword evidence="3" id="KW-0694">RNA-binding</keyword>
<keyword evidence="5" id="KW-0687">Ribonucleoprotein</keyword>
<evidence type="ECO:0000256" key="3">
    <source>
        <dbReference type="ARBA" id="ARBA00022884"/>
    </source>
</evidence>
<keyword evidence="4 6" id="KW-0689">Ribosomal protein</keyword>
<accession>A0A3B1C9J8</accession>
<dbReference type="GO" id="GO:0006412">
    <property type="term" value="P:translation"/>
    <property type="evidence" value="ECO:0007669"/>
    <property type="project" value="InterPro"/>
</dbReference>
<sequence length="119" mass="13454">MPRAKGGYKTRRRRKKVLDRAKGYYGARSRCYKVAKQAVEHALSYAYRDRRAKKREFRSLWIIRINAAARGTGLTYGQFIYGLKKAGIGLDRKVLADIAYHDPSAFGTLADKAKQALAA</sequence>
<dbReference type="GO" id="GO:0019843">
    <property type="term" value="F:rRNA binding"/>
    <property type="evidence" value="ECO:0007669"/>
    <property type="project" value="UniProtKB-KW"/>
</dbReference>
<dbReference type="EMBL" id="UOGH01000031">
    <property type="protein sequence ID" value="VAX27186.1"/>
    <property type="molecule type" value="Genomic_DNA"/>
</dbReference>
<dbReference type="AlphaFoldDB" id="A0A3B1C9J8"/>
<protein>
    <submittedName>
        <fullName evidence="6">LSU ribosomal protein L20p</fullName>
    </submittedName>
</protein>
<dbReference type="HAMAP" id="MF_00382">
    <property type="entry name" value="Ribosomal_bL20"/>
    <property type="match status" value="1"/>
</dbReference>
<organism evidence="6">
    <name type="scientific">hydrothermal vent metagenome</name>
    <dbReference type="NCBI Taxonomy" id="652676"/>
    <lineage>
        <taxon>unclassified sequences</taxon>
        <taxon>metagenomes</taxon>
        <taxon>ecological metagenomes</taxon>
    </lineage>
</organism>
<dbReference type="GO" id="GO:0005840">
    <property type="term" value="C:ribosome"/>
    <property type="evidence" value="ECO:0007669"/>
    <property type="project" value="UniProtKB-KW"/>
</dbReference>
<dbReference type="NCBIfam" id="TIGR01032">
    <property type="entry name" value="rplT_bact"/>
    <property type="match status" value="1"/>
</dbReference>
<evidence type="ECO:0000313" key="6">
    <source>
        <dbReference type="EMBL" id="VAX27186.1"/>
    </source>
</evidence>
<keyword evidence="2" id="KW-0699">rRNA-binding</keyword>
<dbReference type="Gene3D" id="6.10.160.10">
    <property type="match status" value="1"/>
</dbReference>
<dbReference type="PANTHER" id="PTHR10986">
    <property type="entry name" value="39S RIBOSOMAL PROTEIN L20"/>
    <property type="match status" value="1"/>
</dbReference>
<dbReference type="SUPFAM" id="SSF74731">
    <property type="entry name" value="Ribosomal protein L20"/>
    <property type="match status" value="1"/>
</dbReference>
<reference evidence="6" key="1">
    <citation type="submission" date="2018-06" db="EMBL/GenBank/DDBJ databases">
        <authorList>
            <person name="Zhirakovskaya E."/>
        </authorList>
    </citation>
    <scope>NUCLEOTIDE SEQUENCE</scope>
</reference>
<dbReference type="GO" id="GO:1990904">
    <property type="term" value="C:ribonucleoprotein complex"/>
    <property type="evidence" value="ECO:0007669"/>
    <property type="project" value="UniProtKB-KW"/>
</dbReference>
<name>A0A3B1C9J8_9ZZZZ</name>
<dbReference type="GO" id="GO:0003735">
    <property type="term" value="F:structural constituent of ribosome"/>
    <property type="evidence" value="ECO:0007669"/>
    <property type="project" value="InterPro"/>
</dbReference>
<dbReference type="PROSITE" id="PS00937">
    <property type="entry name" value="RIBOSOMAL_L20"/>
    <property type="match status" value="1"/>
</dbReference>
<dbReference type="Gene3D" id="1.10.1900.20">
    <property type="entry name" value="Ribosomal protein L20"/>
    <property type="match status" value="1"/>
</dbReference>
<dbReference type="CDD" id="cd07026">
    <property type="entry name" value="Ribosomal_L20"/>
    <property type="match status" value="1"/>
</dbReference>
<dbReference type="Pfam" id="PF00453">
    <property type="entry name" value="Ribosomal_L20"/>
    <property type="match status" value="1"/>
</dbReference>
<gene>
    <name evidence="6" type="ORF">MNBD_NITROSPIRAE02-1159</name>
</gene>
<evidence type="ECO:0000256" key="4">
    <source>
        <dbReference type="ARBA" id="ARBA00022980"/>
    </source>
</evidence>
<dbReference type="InterPro" id="IPR005813">
    <property type="entry name" value="Ribosomal_bL20"/>
</dbReference>
<evidence type="ECO:0000256" key="2">
    <source>
        <dbReference type="ARBA" id="ARBA00022730"/>
    </source>
</evidence>
<dbReference type="InterPro" id="IPR035566">
    <property type="entry name" value="Ribosomal_protein_bL20_C"/>
</dbReference>